<comment type="caution">
    <text evidence="1">The sequence shown here is derived from an EMBL/GenBank/DDBJ whole genome shotgun (WGS) entry which is preliminary data.</text>
</comment>
<dbReference type="EMBL" id="JAXCGZ010019018">
    <property type="protein sequence ID" value="KAK7066793.1"/>
    <property type="molecule type" value="Genomic_DNA"/>
</dbReference>
<gene>
    <name evidence="1" type="ORF">SK128_022460</name>
</gene>
<dbReference type="AlphaFoldDB" id="A0AAN8WPL7"/>
<dbReference type="InterPro" id="IPR016186">
    <property type="entry name" value="C-type_lectin-like/link_sf"/>
</dbReference>
<organism evidence="1 2">
    <name type="scientific">Halocaridina rubra</name>
    <name type="common">Hawaiian red shrimp</name>
    <dbReference type="NCBI Taxonomy" id="373956"/>
    <lineage>
        <taxon>Eukaryota</taxon>
        <taxon>Metazoa</taxon>
        <taxon>Ecdysozoa</taxon>
        <taxon>Arthropoda</taxon>
        <taxon>Crustacea</taxon>
        <taxon>Multicrustacea</taxon>
        <taxon>Malacostraca</taxon>
        <taxon>Eumalacostraca</taxon>
        <taxon>Eucarida</taxon>
        <taxon>Decapoda</taxon>
        <taxon>Pleocyemata</taxon>
        <taxon>Caridea</taxon>
        <taxon>Atyoidea</taxon>
        <taxon>Atyidae</taxon>
        <taxon>Halocaridina</taxon>
    </lineage>
</organism>
<reference evidence="1 2" key="1">
    <citation type="submission" date="2023-11" db="EMBL/GenBank/DDBJ databases">
        <title>Halocaridina rubra genome assembly.</title>
        <authorList>
            <person name="Smith C."/>
        </authorList>
    </citation>
    <scope>NUCLEOTIDE SEQUENCE [LARGE SCALE GENOMIC DNA]</scope>
    <source>
        <strain evidence="1">EP-1</strain>
        <tissue evidence="1">Whole</tissue>
    </source>
</reference>
<dbReference type="SUPFAM" id="SSF56436">
    <property type="entry name" value="C-type lectin-like"/>
    <property type="match status" value="1"/>
</dbReference>
<proteinExistence type="predicted"/>
<evidence type="ECO:0000313" key="2">
    <source>
        <dbReference type="Proteomes" id="UP001381693"/>
    </source>
</evidence>
<protein>
    <submittedName>
        <fullName evidence="1">Uncharacterized protein</fullName>
    </submittedName>
</protein>
<name>A0AAN8WPL7_HALRR</name>
<keyword evidence="2" id="KW-1185">Reference proteome</keyword>
<accession>A0AAN8WPL7</accession>
<sequence>MKASLAFIRNATNITDLAADGKNYFTTHAMTSMGVPALPTGLEISCDATTGAECQETENEQCSVISKTETKFISCLDAATHYACMLPAYCPDPYTEYEGACYSAMQYSGDAISGLTNCGTSGGQLAYPQNVATMDFLAGLVRTLLAGSATSDITPTDVLLGLNNM</sequence>
<dbReference type="InterPro" id="IPR016187">
    <property type="entry name" value="CTDL_fold"/>
</dbReference>
<evidence type="ECO:0000313" key="1">
    <source>
        <dbReference type="EMBL" id="KAK7066793.1"/>
    </source>
</evidence>
<dbReference type="Gene3D" id="3.10.100.10">
    <property type="entry name" value="Mannose-Binding Protein A, subunit A"/>
    <property type="match status" value="1"/>
</dbReference>
<dbReference type="Proteomes" id="UP001381693">
    <property type="component" value="Unassembled WGS sequence"/>
</dbReference>